<evidence type="ECO:0000256" key="1">
    <source>
        <dbReference type="ARBA" id="ARBA00004141"/>
    </source>
</evidence>
<dbReference type="PANTHER" id="PTHR13929">
    <property type="entry name" value="1,4-DIHYDROXY-2-NAPHTHOATE OCTAPRENYLTRANSFERASE"/>
    <property type="match status" value="1"/>
</dbReference>
<dbReference type="InterPro" id="IPR004657">
    <property type="entry name" value="MenA"/>
</dbReference>
<dbReference type="InterPro" id="IPR044878">
    <property type="entry name" value="UbiA_sf"/>
</dbReference>
<dbReference type="Gene3D" id="1.10.357.140">
    <property type="entry name" value="UbiA prenyltransferase"/>
    <property type="match status" value="1"/>
</dbReference>
<evidence type="ECO:0000313" key="10">
    <source>
        <dbReference type="EMBL" id="MEY8246464.1"/>
    </source>
</evidence>
<keyword evidence="6 8" id="KW-1133">Transmembrane helix</keyword>
<comment type="similarity">
    <text evidence="8">Belongs to the MenA family. Type 1 subfamily.</text>
</comment>
<dbReference type="HAMAP" id="MF_01937">
    <property type="entry name" value="MenA_1"/>
    <property type="match status" value="1"/>
</dbReference>
<dbReference type="PIRSF" id="PIRSF005355">
    <property type="entry name" value="UBIAD1"/>
    <property type="match status" value="1"/>
</dbReference>
<evidence type="ECO:0000313" key="11">
    <source>
        <dbReference type="Proteomes" id="UP001565200"/>
    </source>
</evidence>
<name>A0ABV4CYH9_9BACT</name>
<gene>
    <name evidence="8 10" type="primary">menA</name>
    <name evidence="10" type="ORF">AAK873_12675</name>
</gene>
<dbReference type="RefSeq" id="WP_121698703.1">
    <property type="nucleotide sequence ID" value="NZ_JBCLPP010000049.1"/>
</dbReference>
<feature type="transmembrane region" description="Helical" evidence="8">
    <location>
        <begin position="90"/>
        <end position="108"/>
    </location>
</feature>
<dbReference type="NCBIfam" id="TIGR00751">
    <property type="entry name" value="menA"/>
    <property type="match status" value="1"/>
</dbReference>
<feature type="transmembrane region" description="Helical" evidence="8">
    <location>
        <begin position="169"/>
        <end position="190"/>
    </location>
</feature>
<sequence length="284" mass="30851">MIKCWIEAMRLRTLPVSIAGVITAIGYNVLDGTFMALPAVLCLVFAVLAQIASNFANEYYDYRDGLDRPGREGPRRGVTEGDISPRAMKAATFAVLGVACVVGCSLIIWGGWWLLLAGTMIAAGAMAYSAGPYPLSRHGFGEVAVFFFFGIIPVNLTYYIQAGTFETDVFWGSVAIGLMGANVLIVNNYRDADDDEAVGKNTMAVIFGRRTASLVYLFDGLVAFCIIMSQLAYVQGIPIVYVLLHILLWNFLRSHRGAALNPLLGMTAVLMLAYSIAFLLYAVL</sequence>
<feature type="transmembrane region" description="Helical" evidence="8">
    <location>
        <begin position="211"/>
        <end position="229"/>
    </location>
</feature>
<feature type="transmembrane region" description="Helical" evidence="8">
    <location>
        <begin position="114"/>
        <end position="131"/>
    </location>
</feature>
<dbReference type="InterPro" id="IPR026046">
    <property type="entry name" value="UBIAD1"/>
</dbReference>
<dbReference type="Proteomes" id="UP001565200">
    <property type="component" value="Unassembled WGS sequence"/>
</dbReference>
<feature type="transmembrane region" description="Helical" evidence="8">
    <location>
        <begin position="143"/>
        <end position="163"/>
    </location>
</feature>
<reference evidence="10 11" key="1">
    <citation type="submission" date="2024-03" db="EMBL/GenBank/DDBJ databases">
        <title>Mouse gut bacterial collection (mGBC) of GemPharmatech.</title>
        <authorList>
            <person name="He Y."/>
            <person name="Dong L."/>
            <person name="Wu D."/>
            <person name="Gao X."/>
            <person name="Lin Z."/>
        </authorList>
    </citation>
    <scope>NUCLEOTIDE SEQUENCE [LARGE SCALE GENOMIC DNA]</scope>
    <source>
        <strain evidence="10 11">54-13</strain>
    </source>
</reference>
<evidence type="ECO:0000256" key="5">
    <source>
        <dbReference type="ARBA" id="ARBA00022692"/>
    </source>
</evidence>
<comment type="function">
    <text evidence="8">Conversion of 1,4-dihydroxy-2-naphthoate (DHNA) to demethylmenaquinone (DMK).</text>
</comment>
<keyword evidence="11" id="KW-1185">Reference proteome</keyword>
<comment type="catalytic activity">
    <reaction evidence="8">
        <text>an all-trans-polyprenyl diphosphate + 1,4-dihydroxy-2-naphthoate + H(+) = a 2-demethylmenaquinol + CO2 + diphosphate</text>
        <dbReference type="Rhea" id="RHEA:26478"/>
        <dbReference type="Rhea" id="RHEA-COMP:9563"/>
        <dbReference type="Rhea" id="RHEA-COMP:9564"/>
        <dbReference type="ChEBI" id="CHEBI:11173"/>
        <dbReference type="ChEBI" id="CHEBI:15378"/>
        <dbReference type="ChEBI" id="CHEBI:16526"/>
        <dbReference type="ChEBI" id="CHEBI:33019"/>
        <dbReference type="ChEBI" id="CHEBI:55437"/>
        <dbReference type="ChEBI" id="CHEBI:58914"/>
        <dbReference type="EC" id="2.5.1.74"/>
    </reaction>
</comment>
<evidence type="ECO:0000256" key="8">
    <source>
        <dbReference type="HAMAP-Rule" id="MF_01937"/>
    </source>
</evidence>
<protein>
    <recommendedName>
        <fullName evidence="8 9">1,4-dihydroxy-2-naphthoate octaprenyltransferase</fullName>
        <shortName evidence="8">DHNA-octaprenyltransferase</shortName>
        <ecNumber evidence="8 9">2.5.1.74</ecNumber>
    </recommendedName>
</protein>
<evidence type="ECO:0000256" key="9">
    <source>
        <dbReference type="NCBIfam" id="TIGR00751"/>
    </source>
</evidence>
<dbReference type="InterPro" id="IPR000537">
    <property type="entry name" value="UbiA_prenyltransferase"/>
</dbReference>
<dbReference type="EMBL" id="JBCLPP010000049">
    <property type="protein sequence ID" value="MEY8246464.1"/>
    <property type="molecule type" value="Genomic_DNA"/>
</dbReference>
<dbReference type="PANTHER" id="PTHR13929:SF0">
    <property type="entry name" value="UBIA PRENYLTRANSFERASE DOMAIN-CONTAINING PROTEIN 1"/>
    <property type="match status" value="1"/>
</dbReference>
<organism evidence="10 11">
    <name type="scientific">Heminiphilus faecis</name>
    <dbReference type="NCBI Taxonomy" id="2601703"/>
    <lineage>
        <taxon>Bacteria</taxon>
        <taxon>Pseudomonadati</taxon>
        <taxon>Bacteroidota</taxon>
        <taxon>Bacteroidia</taxon>
        <taxon>Bacteroidales</taxon>
        <taxon>Muribaculaceae</taxon>
        <taxon>Heminiphilus</taxon>
    </lineage>
</organism>
<comment type="caution">
    <text evidence="10">The sequence shown here is derived from an EMBL/GenBank/DDBJ whole genome shotgun (WGS) entry which is preliminary data.</text>
</comment>
<keyword evidence="5 8" id="KW-0812">Transmembrane</keyword>
<keyword evidence="3 8" id="KW-1003">Cell membrane</keyword>
<keyword evidence="7 8" id="KW-0472">Membrane</keyword>
<dbReference type="CDD" id="cd13962">
    <property type="entry name" value="PT_UbiA_UBIAD1"/>
    <property type="match status" value="1"/>
</dbReference>
<evidence type="ECO:0000256" key="2">
    <source>
        <dbReference type="ARBA" id="ARBA00022428"/>
    </source>
</evidence>
<dbReference type="Pfam" id="PF01040">
    <property type="entry name" value="UbiA"/>
    <property type="match status" value="1"/>
</dbReference>
<feature type="transmembrane region" description="Helical" evidence="8">
    <location>
        <begin position="36"/>
        <end position="56"/>
    </location>
</feature>
<dbReference type="EC" id="2.5.1.74" evidence="8 9"/>
<evidence type="ECO:0000256" key="4">
    <source>
        <dbReference type="ARBA" id="ARBA00022679"/>
    </source>
</evidence>
<dbReference type="GO" id="GO:0046428">
    <property type="term" value="F:1,4-dihydroxy-2-naphthoate polyprenyltransferase activity"/>
    <property type="evidence" value="ECO:0007669"/>
    <property type="project" value="UniProtKB-EC"/>
</dbReference>
<evidence type="ECO:0000256" key="3">
    <source>
        <dbReference type="ARBA" id="ARBA00022475"/>
    </source>
</evidence>
<proteinExistence type="inferred from homology"/>
<feature type="transmembrane region" description="Helical" evidence="8">
    <location>
        <begin position="235"/>
        <end position="252"/>
    </location>
</feature>
<feature type="transmembrane region" description="Helical" evidence="8">
    <location>
        <begin position="12"/>
        <end position="30"/>
    </location>
</feature>
<evidence type="ECO:0000256" key="7">
    <source>
        <dbReference type="ARBA" id="ARBA00023136"/>
    </source>
</evidence>
<keyword evidence="2 8" id="KW-0474">Menaquinone biosynthesis</keyword>
<keyword evidence="4 8" id="KW-0808">Transferase</keyword>
<feature type="transmembrane region" description="Helical" evidence="8">
    <location>
        <begin position="264"/>
        <end position="283"/>
    </location>
</feature>
<comment type="pathway">
    <text evidence="8">Quinol/quinone metabolism; menaquinone biosynthesis; menaquinol from 1,4-dihydroxy-2-naphthoate: step 1/2.</text>
</comment>
<accession>A0ABV4CYH9</accession>
<comment type="subcellular location">
    <subcellularLocation>
        <location evidence="8">Cell membrane</location>
        <topology evidence="8">Multi-pass membrane protein</topology>
    </subcellularLocation>
    <subcellularLocation>
        <location evidence="1">Membrane</location>
        <topology evidence="1">Multi-pass membrane protein</topology>
    </subcellularLocation>
</comment>
<evidence type="ECO:0000256" key="6">
    <source>
        <dbReference type="ARBA" id="ARBA00022989"/>
    </source>
</evidence>